<accession>A0A383B1C8</accession>
<dbReference type="SUPFAM" id="SSF54593">
    <property type="entry name" value="Glyoxalase/Bleomycin resistance protein/Dihydroxybiphenyl dioxygenase"/>
    <property type="match status" value="1"/>
</dbReference>
<sequence length="114" mass="13181">MIIAFITYPVFDLDRAVEFYQKVLGIKPLFHRKDWAEFKLEGQRFALQKVKSSKTEHTGAILYFMAQPIVDNIERLKEMGVKSLGSMEIHAYGKLARFKDPEGNIFGLYEPPVK</sequence>
<dbReference type="Pfam" id="PF00903">
    <property type="entry name" value="Glyoxalase"/>
    <property type="match status" value="1"/>
</dbReference>
<dbReference type="AlphaFoldDB" id="A0A383B1C8"/>
<evidence type="ECO:0000313" key="2">
    <source>
        <dbReference type="EMBL" id="SVE13610.1"/>
    </source>
</evidence>
<evidence type="ECO:0000259" key="1">
    <source>
        <dbReference type="PROSITE" id="PS51819"/>
    </source>
</evidence>
<gene>
    <name evidence="2" type="ORF">METZ01_LOCUS466464</name>
</gene>
<dbReference type="InterPro" id="IPR052164">
    <property type="entry name" value="Anthracycline_SecMetBiosynth"/>
</dbReference>
<dbReference type="PANTHER" id="PTHR33993">
    <property type="entry name" value="GLYOXALASE-RELATED"/>
    <property type="match status" value="1"/>
</dbReference>
<dbReference type="InterPro" id="IPR037523">
    <property type="entry name" value="VOC_core"/>
</dbReference>
<feature type="domain" description="VOC" evidence="1">
    <location>
        <begin position="2"/>
        <end position="111"/>
    </location>
</feature>
<dbReference type="InterPro" id="IPR029068">
    <property type="entry name" value="Glyas_Bleomycin-R_OHBP_Dase"/>
</dbReference>
<dbReference type="PROSITE" id="PS51819">
    <property type="entry name" value="VOC"/>
    <property type="match status" value="1"/>
</dbReference>
<reference evidence="2" key="1">
    <citation type="submission" date="2018-05" db="EMBL/GenBank/DDBJ databases">
        <authorList>
            <person name="Lanie J.A."/>
            <person name="Ng W.-L."/>
            <person name="Kazmierczak K.M."/>
            <person name="Andrzejewski T.M."/>
            <person name="Davidsen T.M."/>
            <person name="Wayne K.J."/>
            <person name="Tettelin H."/>
            <person name="Glass J.I."/>
            <person name="Rusch D."/>
            <person name="Podicherti R."/>
            <person name="Tsui H.-C.T."/>
            <person name="Winkler M.E."/>
        </authorList>
    </citation>
    <scope>NUCLEOTIDE SEQUENCE</scope>
</reference>
<protein>
    <recommendedName>
        <fullName evidence="1">VOC domain-containing protein</fullName>
    </recommendedName>
</protein>
<dbReference type="Gene3D" id="3.10.180.10">
    <property type="entry name" value="2,3-Dihydroxybiphenyl 1,2-Dioxygenase, domain 1"/>
    <property type="match status" value="1"/>
</dbReference>
<dbReference type="InterPro" id="IPR004360">
    <property type="entry name" value="Glyas_Fos-R_dOase_dom"/>
</dbReference>
<proteinExistence type="predicted"/>
<dbReference type="EMBL" id="UINC01196558">
    <property type="protein sequence ID" value="SVE13610.1"/>
    <property type="molecule type" value="Genomic_DNA"/>
</dbReference>
<name>A0A383B1C8_9ZZZZ</name>
<organism evidence="2">
    <name type="scientific">marine metagenome</name>
    <dbReference type="NCBI Taxonomy" id="408172"/>
    <lineage>
        <taxon>unclassified sequences</taxon>
        <taxon>metagenomes</taxon>
        <taxon>ecological metagenomes</taxon>
    </lineage>
</organism>